<evidence type="ECO:0000313" key="3">
    <source>
        <dbReference type="Proteomes" id="UP000053647"/>
    </source>
</evidence>
<accession>A0A0C9TGI6</accession>
<name>A0A0C9TGI6_PAXIN</name>
<feature type="compositionally biased region" description="Basic and acidic residues" evidence="1">
    <location>
        <begin position="96"/>
        <end position="125"/>
    </location>
</feature>
<dbReference type="EMBL" id="KN819426">
    <property type="protein sequence ID" value="KIJ09908.1"/>
    <property type="molecule type" value="Genomic_DNA"/>
</dbReference>
<protein>
    <submittedName>
        <fullName evidence="2">Unplaced genomic scaffold PAXINscaffold_104, whole genome shotgun sequence</fullName>
    </submittedName>
</protein>
<feature type="compositionally biased region" description="Polar residues" evidence="1">
    <location>
        <begin position="245"/>
        <end position="264"/>
    </location>
</feature>
<organism evidence="2 3">
    <name type="scientific">Paxillus involutus ATCC 200175</name>
    <dbReference type="NCBI Taxonomy" id="664439"/>
    <lineage>
        <taxon>Eukaryota</taxon>
        <taxon>Fungi</taxon>
        <taxon>Dikarya</taxon>
        <taxon>Basidiomycota</taxon>
        <taxon>Agaricomycotina</taxon>
        <taxon>Agaricomycetes</taxon>
        <taxon>Agaricomycetidae</taxon>
        <taxon>Boletales</taxon>
        <taxon>Paxilineae</taxon>
        <taxon>Paxillaceae</taxon>
        <taxon>Paxillus</taxon>
    </lineage>
</organism>
<evidence type="ECO:0000256" key="1">
    <source>
        <dbReference type="SAM" id="MobiDB-lite"/>
    </source>
</evidence>
<gene>
    <name evidence="2" type="ORF">PAXINDRAFT_157785</name>
</gene>
<proteinExistence type="predicted"/>
<reference evidence="3" key="2">
    <citation type="submission" date="2015-01" db="EMBL/GenBank/DDBJ databases">
        <title>Evolutionary Origins and Diversification of the Mycorrhizal Mutualists.</title>
        <authorList>
            <consortium name="DOE Joint Genome Institute"/>
            <consortium name="Mycorrhizal Genomics Consortium"/>
            <person name="Kohler A."/>
            <person name="Kuo A."/>
            <person name="Nagy L.G."/>
            <person name="Floudas D."/>
            <person name="Copeland A."/>
            <person name="Barry K.W."/>
            <person name="Cichocki N."/>
            <person name="Veneault-Fourrey C."/>
            <person name="LaButti K."/>
            <person name="Lindquist E.A."/>
            <person name="Lipzen A."/>
            <person name="Lundell T."/>
            <person name="Morin E."/>
            <person name="Murat C."/>
            <person name="Riley R."/>
            <person name="Ohm R."/>
            <person name="Sun H."/>
            <person name="Tunlid A."/>
            <person name="Henrissat B."/>
            <person name="Grigoriev I.V."/>
            <person name="Hibbett D.S."/>
            <person name="Martin F."/>
        </authorList>
    </citation>
    <scope>NUCLEOTIDE SEQUENCE [LARGE SCALE GENOMIC DNA]</scope>
    <source>
        <strain evidence="3">ATCC 200175</strain>
    </source>
</reference>
<sequence>MGFHFVLMATSQMRTTPTTHVLVHPTTPRMSELDTPHSHRLTWLYHLPPPHLFTSRKGDRQGAGNEDEGGNDEGGKEDEGRNEDEGGDGVGGVSGGERERKWGGRDDKDKDKDKDKDRDKGKVEADKDDEINNVDHRNSEHSNEKDKVDEYECGEDEVDEYKHREDGQDDYLPDQRHNSEDNTSFTGGHEALSDLILAPLTKSLRICTSGAPCPGSLVAHSIQEGPGGSIQVTRQVNAEDPHPQDTAQGQQQQCPVWNLHSQGP</sequence>
<feature type="region of interest" description="Disordered" evidence="1">
    <location>
        <begin position="54"/>
        <end position="187"/>
    </location>
</feature>
<reference evidence="2 3" key="1">
    <citation type="submission" date="2014-06" db="EMBL/GenBank/DDBJ databases">
        <authorList>
            <consortium name="DOE Joint Genome Institute"/>
            <person name="Kuo A."/>
            <person name="Kohler A."/>
            <person name="Nagy L.G."/>
            <person name="Floudas D."/>
            <person name="Copeland A."/>
            <person name="Barry K.W."/>
            <person name="Cichocki N."/>
            <person name="Veneault-Fourrey C."/>
            <person name="LaButti K."/>
            <person name="Lindquist E.A."/>
            <person name="Lipzen A."/>
            <person name="Lundell T."/>
            <person name="Morin E."/>
            <person name="Murat C."/>
            <person name="Sun H."/>
            <person name="Tunlid A."/>
            <person name="Henrissat B."/>
            <person name="Grigoriev I.V."/>
            <person name="Hibbett D.S."/>
            <person name="Martin F."/>
            <person name="Nordberg H.P."/>
            <person name="Cantor M.N."/>
            <person name="Hua S.X."/>
        </authorList>
    </citation>
    <scope>NUCLEOTIDE SEQUENCE [LARGE SCALE GENOMIC DNA]</scope>
    <source>
        <strain evidence="2 3">ATCC 200175</strain>
    </source>
</reference>
<feature type="compositionally biased region" description="Basic and acidic residues" evidence="1">
    <location>
        <begin position="133"/>
        <end position="150"/>
    </location>
</feature>
<keyword evidence="3" id="KW-1185">Reference proteome</keyword>
<dbReference type="AlphaFoldDB" id="A0A0C9TGI6"/>
<evidence type="ECO:0000313" key="2">
    <source>
        <dbReference type="EMBL" id="KIJ09908.1"/>
    </source>
</evidence>
<feature type="region of interest" description="Disordered" evidence="1">
    <location>
        <begin position="235"/>
        <end position="264"/>
    </location>
</feature>
<dbReference type="Proteomes" id="UP000053647">
    <property type="component" value="Unassembled WGS sequence"/>
</dbReference>
<dbReference type="HOGENOM" id="CLU_1054110_0_0_1"/>